<feature type="compositionally biased region" description="Pro residues" evidence="1">
    <location>
        <begin position="240"/>
        <end position="253"/>
    </location>
</feature>
<evidence type="ECO:0000256" key="1">
    <source>
        <dbReference type="SAM" id="MobiDB-lite"/>
    </source>
</evidence>
<evidence type="ECO:0000313" key="3">
    <source>
        <dbReference type="Proteomes" id="UP000623926"/>
    </source>
</evidence>
<dbReference type="Proteomes" id="UP000623926">
    <property type="component" value="Plasmid unnamed2"/>
</dbReference>
<organism evidence="2 3">
    <name type="scientific">Streptomyces californicus</name>
    <dbReference type="NCBI Taxonomy" id="67351"/>
    <lineage>
        <taxon>Bacteria</taxon>
        <taxon>Bacillati</taxon>
        <taxon>Actinomycetota</taxon>
        <taxon>Actinomycetes</taxon>
        <taxon>Kitasatosporales</taxon>
        <taxon>Streptomycetaceae</taxon>
        <taxon>Streptomyces</taxon>
    </lineage>
</organism>
<accession>A0ABD7D8C7</accession>
<dbReference type="RefSeq" id="WP_030121101.1">
    <property type="nucleotide sequence ID" value="NZ_CP070246.1"/>
</dbReference>
<dbReference type="AlphaFoldDB" id="A0ABD7D8C7"/>
<keyword evidence="2" id="KW-0614">Plasmid</keyword>
<sequence>MTTPAAAQPLGEPVSESLSEAAQAAAMSVRLILTIADAVRRASQKHHQGKEQELPESDARRAEDGWAADELGNHLPTALLTHLTASPDWPVMARQLLSLSHAGVDLPTFLPHLGQMASGVERAVTRNTARIQAEGTDRWADLLRATMPQGLVRDAILSSPAWPDIAAAMGRLHDQGLDVARILTDAHTAGLGVDQAVAAATARATAAAPAPAAAAQPTPPPSQQQLHAPAPAPATAAQPTPAPTPGSAPPRPASPDAKRVWGPLTEGITIPSDLDLSDQSLALDQLGIHQAARTHYADRIRAHLPPQEADVLLRSRLWPLLAARMRTIDTHRPTDLTPSLARLTPDDASWSTGPPEELTKRLVIATHHALTTPLDQPLPTAPRVSTNAARSRSTTPTTAQPPAAGPTPAQPTAPAHHRQTAPAPRQGRRR</sequence>
<feature type="region of interest" description="Disordered" evidence="1">
    <location>
        <begin position="371"/>
        <end position="430"/>
    </location>
</feature>
<evidence type="ECO:0008006" key="4">
    <source>
        <dbReference type="Google" id="ProtNLM"/>
    </source>
</evidence>
<geneLocation type="plasmid" evidence="2 3">
    <name>unnamed2</name>
</geneLocation>
<name>A0ABD7D8C7_9ACTN</name>
<feature type="region of interest" description="Disordered" evidence="1">
    <location>
        <begin position="209"/>
        <end position="261"/>
    </location>
</feature>
<protein>
    <recommendedName>
        <fullName evidence="4">DUF222 domain-containing protein</fullName>
    </recommendedName>
</protein>
<feature type="compositionally biased region" description="Polar residues" evidence="1">
    <location>
        <begin position="383"/>
        <end position="393"/>
    </location>
</feature>
<dbReference type="EMBL" id="CP070246">
    <property type="protein sequence ID" value="QRV39040.1"/>
    <property type="molecule type" value="Genomic_DNA"/>
</dbReference>
<evidence type="ECO:0000313" key="2">
    <source>
        <dbReference type="EMBL" id="QRV39040.1"/>
    </source>
</evidence>
<reference evidence="2 3" key="1">
    <citation type="submission" date="2021-02" db="EMBL/GenBank/DDBJ databases">
        <title>FDA dAtabase for Regulatory Grade micrObial Sequences (FDA-ARGOS): Supporting development and validation of Infectious Disease Dx tests.</title>
        <authorList>
            <person name="Sproer C."/>
            <person name="Gronow S."/>
            <person name="Severitt S."/>
            <person name="Schroder I."/>
            <person name="Tallon L."/>
            <person name="Sadzewicz L."/>
            <person name="Zhao X."/>
            <person name="Boylan J."/>
            <person name="Ott S."/>
            <person name="Bowen H."/>
            <person name="Vavikolanu K."/>
            <person name="Mehta A."/>
            <person name="Aluvathingal J."/>
            <person name="Nadendla S."/>
            <person name="Lowell S."/>
            <person name="Myers T."/>
            <person name="Yan Y."/>
            <person name="Sichtig H."/>
        </authorList>
    </citation>
    <scope>NUCLEOTIDE SEQUENCE [LARGE SCALE GENOMIC DNA]</scope>
    <source>
        <strain evidence="2 3">FDAARGOS_1212</strain>
        <plasmid evidence="2 3">unnamed2</plasmid>
    </source>
</reference>
<proteinExistence type="predicted"/>
<feature type="compositionally biased region" description="Low complexity" evidence="1">
    <location>
        <begin position="223"/>
        <end position="239"/>
    </location>
</feature>
<gene>
    <name evidence="2" type="ORF">I6J42_33620</name>
</gene>